<keyword evidence="1" id="KW-1133">Transmembrane helix</keyword>
<keyword evidence="1" id="KW-0812">Transmembrane</keyword>
<reference evidence="3" key="2">
    <citation type="journal article" date="2011" name="Stand. Genomic Sci.">
        <title>Complete genome sequence of Weeksella virosa type strain (9751T).</title>
        <authorList>
            <person name="Lang E."/>
            <person name="Teshima H."/>
            <person name="Lucas S."/>
            <person name="Lapidus A."/>
            <person name="Hammon N."/>
            <person name="Deshpande S."/>
            <person name="Nolan M."/>
            <person name="Cheng J."/>
            <person name="Pitluck S."/>
            <person name="Liolios K."/>
            <person name="Pagani I."/>
            <person name="Mikhailova N."/>
            <person name="Ivanova N."/>
            <person name="Mavromatis K."/>
            <person name="Pati A."/>
            <person name="Tapia R."/>
            <person name="Han C."/>
            <person name="Goodwin L."/>
            <person name="Chen A."/>
            <person name="Palaniappan K."/>
            <person name="Land M."/>
            <person name="Hauser L."/>
            <person name="Chang Y."/>
            <person name="Jeffries C."/>
            <person name="Brambilla E."/>
            <person name="Kopitz M."/>
            <person name="Rohde M."/>
            <person name="Goker M."/>
            <person name="Tindall B."/>
            <person name="Detter J."/>
            <person name="Woyke T."/>
            <person name="Bristow J."/>
            <person name="Eisen J."/>
            <person name="Markowitz V."/>
            <person name="Hugenholtz P."/>
            <person name="Klenk H."/>
            <person name="Kyrpides N."/>
        </authorList>
    </citation>
    <scope>NUCLEOTIDE SEQUENCE [LARGE SCALE GENOMIC DNA]</scope>
    <source>
        <strain evidence="3">ATCC 43766 / DSM 16922 / JCM 21250 / NBRC 16016 / NCTC 11634 / CL345/78</strain>
    </source>
</reference>
<feature type="transmembrane region" description="Helical" evidence="1">
    <location>
        <begin position="7"/>
        <end position="25"/>
    </location>
</feature>
<keyword evidence="3" id="KW-1185">Reference proteome</keyword>
<evidence type="ECO:0000313" key="3">
    <source>
        <dbReference type="Proteomes" id="UP000008641"/>
    </source>
</evidence>
<sequence length="122" mass="14019">MKNKLVAILWYLILALVFFVLQFSISDWLLSNSPKELIVKCYLVVGLITLLILFNALIIQRLYPIHVGSVFLVGMIAKMAVVLAWVFVNQEIKDNIYQLILAYFLLLFAEVIGFVKLLSDKR</sequence>
<evidence type="ECO:0000313" key="2">
    <source>
        <dbReference type="EMBL" id="ADX67908.1"/>
    </source>
</evidence>
<dbReference type="OrthoDB" id="1448441at2"/>
<dbReference type="eggNOG" id="ENOG502ZRWC">
    <property type="taxonomic scope" value="Bacteria"/>
</dbReference>
<dbReference type="EMBL" id="CP002455">
    <property type="protein sequence ID" value="ADX67908.1"/>
    <property type="molecule type" value="Genomic_DNA"/>
</dbReference>
<dbReference type="STRING" id="865938.Weevi_1199"/>
<keyword evidence="1" id="KW-0472">Membrane</keyword>
<dbReference type="HOGENOM" id="CLU_2025801_0_0_10"/>
<feature type="transmembrane region" description="Helical" evidence="1">
    <location>
        <begin position="70"/>
        <end position="88"/>
    </location>
</feature>
<evidence type="ECO:0000256" key="1">
    <source>
        <dbReference type="SAM" id="Phobius"/>
    </source>
</evidence>
<dbReference type="RefSeq" id="WP_013598298.1">
    <property type="nucleotide sequence ID" value="NC_015144.1"/>
</dbReference>
<proteinExistence type="predicted"/>
<gene>
    <name evidence="2" type="ordered locus">Weevi_1199</name>
</gene>
<reference evidence="2 3" key="1">
    <citation type="journal article" date="2011" name="Stand. Genomic Sci.">
        <title>Complete genome sequence of Weeksella virosa type strain (9751).</title>
        <authorList>
            <person name="Lang E."/>
            <person name="Teshima H."/>
            <person name="Lucas S."/>
            <person name="Lapidus A."/>
            <person name="Hammon N."/>
            <person name="Deshpande S."/>
            <person name="Nolan M."/>
            <person name="Cheng J.F."/>
            <person name="Pitluck S."/>
            <person name="Liolios K."/>
            <person name="Pagani I."/>
            <person name="Mikhailova N."/>
            <person name="Ivanova N."/>
            <person name="Mavromatis K."/>
            <person name="Pati A."/>
            <person name="Tapia R."/>
            <person name="Han C."/>
            <person name="Goodwin L."/>
            <person name="Chen A."/>
            <person name="Palaniappan K."/>
            <person name="Land M."/>
            <person name="Hauser L."/>
            <person name="Chang Y.J."/>
            <person name="Jeffries C.D."/>
            <person name="Brambilla E.M."/>
            <person name="Kopitz M."/>
            <person name="Rohde M."/>
            <person name="Goker M."/>
            <person name="Tindall B.J."/>
            <person name="Detter J.C."/>
            <person name="Woyke T."/>
            <person name="Bristow J."/>
            <person name="Eisen J.A."/>
            <person name="Markowitz V."/>
            <person name="Hugenholtz P."/>
            <person name="Klenk H.P."/>
            <person name="Kyrpides N.C."/>
        </authorList>
    </citation>
    <scope>NUCLEOTIDE SEQUENCE [LARGE SCALE GENOMIC DNA]</scope>
    <source>
        <strain evidence="3">ATCC 43766 / DSM 16922 / JCM 21250 / NBRC 16016 / NCTC 11634 / CL345/78</strain>
    </source>
</reference>
<protein>
    <submittedName>
        <fullName evidence="2">Uncharacterized protein</fullName>
    </submittedName>
</protein>
<feature type="transmembrane region" description="Helical" evidence="1">
    <location>
        <begin position="100"/>
        <end position="118"/>
    </location>
</feature>
<dbReference type="Proteomes" id="UP000008641">
    <property type="component" value="Chromosome"/>
</dbReference>
<dbReference type="KEGG" id="wvi:Weevi_1199"/>
<dbReference type="AlphaFoldDB" id="F0P2Z6"/>
<organism evidence="2 3">
    <name type="scientific">Weeksella virosa (strain ATCC 43766 / DSM 16922 / JCM 21250 / CCUG 30538 / CDC 9751 / IAM 14551 / NBRC 16016 / NCTC 11634 / CL345/78)</name>
    <dbReference type="NCBI Taxonomy" id="865938"/>
    <lineage>
        <taxon>Bacteria</taxon>
        <taxon>Pseudomonadati</taxon>
        <taxon>Bacteroidota</taxon>
        <taxon>Flavobacteriia</taxon>
        <taxon>Flavobacteriales</taxon>
        <taxon>Weeksellaceae</taxon>
        <taxon>Weeksella</taxon>
    </lineage>
</organism>
<accession>F0P2Z6</accession>
<name>F0P2Z6_WEEVC</name>
<feature type="transmembrane region" description="Helical" evidence="1">
    <location>
        <begin position="37"/>
        <end position="58"/>
    </location>
</feature>